<accession>A0ABP1FRG3</accession>
<comment type="caution">
    <text evidence="1">The sequence shown here is derived from an EMBL/GenBank/DDBJ whole genome shotgun (WGS) entry which is preliminary data.</text>
</comment>
<organism evidence="1 2">
    <name type="scientific">Coccomyxa viridis</name>
    <dbReference type="NCBI Taxonomy" id="1274662"/>
    <lineage>
        <taxon>Eukaryota</taxon>
        <taxon>Viridiplantae</taxon>
        <taxon>Chlorophyta</taxon>
        <taxon>core chlorophytes</taxon>
        <taxon>Trebouxiophyceae</taxon>
        <taxon>Trebouxiophyceae incertae sedis</taxon>
        <taxon>Coccomyxaceae</taxon>
        <taxon>Coccomyxa</taxon>
    </lineage>
</organism>
<sequence length="138" mass="14713">MKARIPADLAGIRELMIATDQQLQLVFESAQNAGEVLSTFCAVGSEIKVDAAALQGMSSALSKRGLTLSMAQAEQDYEDAPSQCLYVHACSMPQLSYDDAIAAVNARVQRWGRFGDSGCGRCGACFTCLRQAGILDSK</sequence>
<evidence type="ECO:0000313" key="1">
    <source>
        <dbReference type="EMBL" id="CAL5220738.1"/>
    </source>
</evidence>
<dbReference type="Proteomes" id="UP001497392">
    <property type="component" value="Unassembled WGS sequence"/>
</dbReference>
<gene>
    <name evidence="1" type="primary">g2797</name>
    <name evidence="1" type="ORF">VP750_LOCUS2397</name>
</gene>
<evidence type="ECO:0000313" key="2">
    <source>
        <dbReference type="Proteomes" id="UP001497392"/>
    </source>
</evidence>
<dbReference type="EMBL" id="CAXHTA020000004">
    <property type="protein sequence ID" value="CAL5220738.1"/>
    <property type="molecule type" value="Genomic_DNA"/>
</dbReference>
<proteinExistence type="predicted"/>
<reference evidence="1 2" key="1">
    <citation type="submission" date="2024-06" db="EMBL/GenBank/DDBJ databases">
        <authorList>
            <person name="Kraege A."/>
            <person name="Thomma B."/>
        </authorList>
    </citation>
    <scope>NUCLEOTIDE SEQUENCE [LARGE SCALE GENOMIC DNA]</scope>
</reference>
<keyword evidence="2" id="KW-1185">Reference proteome</keyword>
<protein>
    <submittedName>
        <fullName evidence="1">G2797 protein</fullName>
    </submittedName>
</protein>
<name>A0ABP1FRG3_9CHLO</name>